<dbReference type="OrthoDB" id="10282001at2759"/>
<organism evidence="1 2">
    <name type="scientific">Ectocarpus siliculosus</name>
    <name type="common">Brown alga</name>
    <name type="synonym">Conferva siliculosa</name>
    <dbReference type="NCBI Taxonomy" id="2880"/>
    <lineage>
        <taxon>Eukaryota</taxon>
        <taxon>Sar</taxon>
        <taxon>Stramenopiles</taxon>
        <taxon>Ochrophyta</taxon>
        <taxon>PX clade</taxon>
        <taxon>Phaeophyceae</taxon>
        <taxon>Ectocarpales</taxon>
        <taxon>Ectocarpaceae</taxon>
        <taxon>Ectocarpus</taxon>
    </lineage>
</organism>
<sequence length="140" mass="14906">MQGASASGAITCTVCGVRKPASEYSRNQLARSSREVCQVCLMSDGTVAAPPSRVAPAAGEGVVRCVACCQVKTTSSFGINQLRRRAGIERCMLCVEKDLGSVVLCRACNTHKPFTDFSKKQLACKPGSERCKVCIENASR</sequence>
<dbReference type="Proteomes" id="UP000002630">
    <property type="component" value="Linkage Group LG13"/>
</dbReference>
<evidence type="ECO:0000313" key="1">
    <source>
        <dbReference type="EMBL" id="CBN74409.1"/>
    </source>
</evidence>
<name>D8LHX8_ECTSI</name>
<gene>
    <name evidence="1" type="ORF">Esi_0020_0124</name>
</gene>
<evidence type="ECO:0000313" key="2">
    <source>
        <dbReference type="Proteomes" id="UP000002630"/>
    </source>
</evidence>
<keyword evidence="2" id="KW-1185">Reference proteome</keyword>
<protein>
    <recommendedName>
        <fullName evidence="3">Stc1 domain-containing protein</fullName>
    </recommendedName>
</protein>
<dbReference type="EMBL" id="FN648376">
    <property type="protein sequence ID" value="CBN74409.1"/>
    <property type="molecule type" value="Genomic_DNA"/>
</dbReference>
<proteinExistence type="predicted"/>
<dbReference type="EMBL" id="FN649738">
    <property type="protein sequence ID" value="CBN74409.1"/>
    <property type="molecule type" value="Genomic_DNA"/>
</dbReference>
<dbReference type="AlphaFoldDB" id="D8LHX8"/>
<evidence type="ECO:0008006" key="3">
    <source>
        <dbReference type="Google" id="ProtNLM"/>
    </source>
</evidence>
<dbReference type="InParanoid" id="D8LHX8"/>
<reference evidence="1 2" key="1">
    <citation type="journal article" date="2010" name="Nature">
        <title>The Ectocarpus genome and the independent evolution of multicellularity in brown algae.</title>
        <authorList>
            <person name="Cock J.M."/>
            <person name="Sterck L."/>
            <person name="Rouze P."/>
            <person name="Scornet D."/>
            <person name="Allen A.E."/>
            <person name="Amoutzias G."/>
            <person name="Anthouard V."/>
            <person name="Artiguenave F."/>
            <person name="Aury J.M."/>
            <person name="Badger J.H."/>
            <person name="Beszteri B."/>
            <person name="Billiau K."/>
            <person name="Bonnet E."/>
            <person name="Bothwell J.H."/>
            <person name="Bowler C."/>
            <person name="Boyen C."/>
            <person name="Brownlee C."/>
            <person name="Carrano C.J."/>
            <person name="Charrier B."/>
            <person name="Cho G.Y."/>
            <person name="Coelho S.M."/>
            <person name="Collen J."/>
            <person name="Corre E."/>
            <person name="Da Silva C."/>
            <person name="Delage L."/>
            <person name="Delaroque N."/>
            <person name="Dittami S.M."/>
            <person name="Doulbeau S."/>
            <person name="Elias M."/>
            <person name="Farnham G."/>
            <person name="Gachon C.M."/>
            <person name="Gschloessl B."/>
            <person name="Heesch S."/>
            <person name="Jabbari K."/>
            <person name="Jubin C."/>
            <person name="Kawai H."/>
            <person name="Kimura K."/>
            <person name="Kloareg B."/>
            <person name="Kupper F.C."/>
            <person name="Lang D."/>
            <person name="Le Bail A."/>
            <person name="Leblanc C."/>
            <person name="Lerouge P."/>
            <person name="Lohr M."/>
            <person name="Lopez P.J."/>
            <person name="Martens C."/>
            <person name="Maumus F."/>
            <person name="Michel G."/>
            <person name="Miranda-Saavedra D."/>
            <person name="Morales J."/>
            <person name="Moreau H."/>
            <person name="Motomura T."/>
            <person name="Nagasato C."/>
            <person name="Napoli C.A."/>
            <person name="Nelson D.R."/>
            <person name="Nyvall-Collen P."/>
            <person name="Peters A.F."/>
            <person name="Pommier C."/>
            <person name="Potin P."/>
            <person name="Poulain J."/>
            <person name="Quesneville H."/>
            <person name="Read B."/>
            <person name="Rensing S.A."/>
            <person name="Ritter A."/>
            <person name="Rousvoal S."/>
            <person name="Samanta M."/>
            <person name="Samson G."/>
            <person name="Schroeder D.C."/>
            <person name="Segurens B."/>
            <person name="Strittmatter M."/>
            <person name="Tonon T."/>
            <person name="Tregear J.W."/>
            <person name="Valentin K."/>
            <person name="von Dassow P."/>
            <person name="Yamagishi T."/>
            <person name="Van de Peer Y."/>
            <person name="Wincker P."/>
        </authorList>
    </citation>
    <scope>NUCLEOTIDE SEQUENCE [LARGE SCALE GENOMIC DNA]</scope>
    <source>
        <strain evidence="2">Ec32 / CCAP1310/4</strain>
    </source>
</reference>
<accession>D8LHX8</accession>